<reference evidence="4 6" key="2">
    <citation type="journal article" date="2016" name="Front. Microbiol.">
        <title>Industrial Acetogenic Biocatalysts: A Comparative Metabolic and Genomic Analysis.</title>
        <authorList>
            <person name="Bengelsdorf F."/>
            <person name="Poehlein A."/>
            <person name="Sonja S."/>
            <person name="Erz C."/>
            <person name="Hummel T."/>
            <person name="Hoffmeister S."/>
            <person name="Daniel R."/>
            <person name="Durre P."/>
        </authorList>
    </citation>
    <scope>NUCLEOTIDE SEQUENCE [LARGE SCALE GENOMIC DNA]</scope>
    <source>
        <strain evidence="4 6">PTA-10522</strain>
    </source>
</reference>
<feature type="domain" description="Purine catabolism PurC-like" evidence="1">
    <location>
        <begin position="28"/>
        <end position="146"/>
    </location>
</feature>
<reference evidence="3 5" key="1">
    <citation type="journal article" date="2015" name="Biotechnol. Bioeng.">
        <title>Genome sequence and phenotypic characterization of Caulobacter segnis.</title>
        <authorList>
            <person name="Patel S."/>
            <person name="Fletcher B."/>
            <person name="Scott D.C."/>
            <person name="Ely B."/>
        </authorList>
    </citation>
    <scope>NUCLEOTIDE SEQUENCE [LARGE SCALE GENOMIC DNA]</scope>
    <source>
        <strain evidence="3 5">PS02</strain>
    </source>
</reference>
<dbReference type="InterPro" id="IPR012914">
    <property type="entry name" value="PucR_dom"/>
</dbReference>
<dbReference type="PATRIC" id="fig|1705578.3.peg.2914"/>
<dbReference type="Gene3D" id="1.10.10.2840">
    <property type="entry name" value="PucR C-terminal helix-turn-helix domain"/>
    <property type="match status" value="1"/>
</dbReference>
<dbReference type="RefSeq" id="WP_063602314.1">
    <property type="nucleotide sequence ID" value="NZ_LITQ01000038.1"/>
</dbReference>
<dbReference type="InterPro" id="IPR025736">
    <property type="entry name" value="PucR_C-HTH_dom"/>
</dbReference>
<gene>
    <name evidence="3" type="primary">pucR_6</name>
    <name evidence="4" type="synonym">pucR_1</name>
    <name evidence="4" type="ORF">CLCOS_01760</name>
    <name evidence="3" type="ORF">WX73_02645</name>
</gene>
<dbReference type="AlphaFoldDB" id="A0A168PN83"/>
<dbReference type="EMBL" id="LITQ01000038">
    <property type="protein sequence ID" value="OAA87950.1"/>
    <property type="molecule type" value="Genomic_DNA"/>
</dbReference>
<evidence type="ECO:0000313" key="3">
    <source>
        <dbReference type="EMBL" id="OAA87950.1"/>
    </source>
</evidence>
<dbReference type="InterPro" id="IPR051448">
    <property type="entry name" value="CdaR-like_regulators"/>
</dbReference>
<dbReference type="Pfam" id="PF13556">
    <property type="entry name" value="HTH_30"/>
    <property type="match status" value="1"/>
</dbReference>
<organism evidence="3 5">
    <name type="scientific">Clostridium coskatii</name>
    <dbReference type="NCBI Taxonomy" id="1705578"/>
    <lineage>
        <taxon>Bacteria</taxon>
        <taxon>Bacillati</taxon>
        <taxon>Bacillota</taxon>
        <taxon>Clostridia</taxon>
        <taxon>Eubacteriales</taxon>
        <taxon>Clostridiaceae</taxon>
        <taxon>Clostridium</taxon>
    </lineage>
</organism>
<accession>A0A168PN83</accession>
<protein>
    <submittedName>
        <fullName evidence="3">Purine catabolism regulatory protein</fullName>
    </submittedName>
</protein>
<comment type="caution">
    <text evidence="3">The sequence shown here is derived from an EMBL/GenBank/DDBJ whole genome shotgun (WGS) entry which is preliminary data.</text>
</comment>
<dbReference type="EMBL" id="LROR01000020">
    <property type="protein sequence ID" value="OBR97585.1"/>
    <property type="molecule type" value="Genomic_DNA"/>
</dbReference>
<dbReference type="InterPro" id="IPR042070">
    <property type="entry name" value="PucR_C-HTH_sf"/>
</dbReference>
<evidence type="ECO:0000313" key="4">
    <source>
        <dbReference type="EMBL" id="OBR97585.1"/>
    </source>
</evidence>
<evidence type="ECO:0000259" key="2">
    <source>
        <dbReference type="Pfam" id="PF13556"/>
    </source>
</evidence>
<sequence length="547" mass="64087">MNKHMNLFNEQIQKTKIEYGTSSLPVSDVLKIPIFKGCKLISGESGISKQCKDLTILETPDGVDWLRGGEFLVSSGYAFKDNKEKYDDIIYRLHQKGVSAFGIKRNRYLKIIPEKMIEQSCKYSLPLILLPFELIYTDAVSQFYEALFYKKNKYLLEQKSILEKFNNIIINGENTQQIVEFIAMLTDSSVLIFDCVYNLISKSVNSSQHELIIGKIIDNVSKFYEVNSNKQIQIDNVYINKHEIKNRDKTLGYFIRIGDNPEDKVLRKTINYGCWIISSKMTNNVGDHFNNLKIKKMVTEIIMNKDNLSKSFFLNIREIFQWTDKDKFVGICFHFLYNDSIKNKINEYKKQFYDIILIRILDKNGFLITEKNNNVFVLFPLRDDILHNIKKKVEILCKSWKDEIIISYGTSDKYTDFIYIKNMYYESMISAIFPTNNLIAKNDSLRFAKIIGLLEDNKELYNSYDSVISKLEDYDSKHNAMLLETLKMYLICNMNKKYTSDKLFIHAETLRYRLNKIKEITGYSLNTSEGIFMLYMGIIIYEVQKSN</sequence>
<evidence type="ECO:0000259" key="1">
    <source>
        <dbReference type="Pfam" id="PF07905"/>
    </source>
</evidence>
<evidence type="ECO:0000313" key="6">
    <source>
        <dbReference type="Proteomes" id="UP000093694"/>
    </source>
</evidence>
<keyword evidence="6" id="KW-1185">Reference proteome</keyword>
<evidence type="ECO:0000313" key="5">
    <source>
        <dbReference type="Proteomes" id="UP000077384"/>
    </source>
</evidence>
<dbReference type="Pfam" id="PF07905">
    <property type="entry name" value="PucR"/>
    <property type="match status" value="1"/>
</dbReference>
<dbReference type="Proteomes" id="UP000093694">
    <property type="component" value="Unassembled WGS sequence"/>
</dbReference>
<dbReference type="Proteomes" id="UP000077384">
    <property type="component" value="Unassembled WGS sequence"/>
</dbReference>
<proteinExistence type="predicted"/>
<dbReference type="PANTHER" id="PTHR33744">
    <property type="entry name" value="CARBOHYDRATE DIACID REGULATOR"/>
    <property type="match status" value="1"/>
</dbReference>
<feature type="domain" description="PucR C-terminal helix-turn-helix" evidence="2">
    <location>
        <begin position="482"/>
        <end position="538"/>
    </location>
</feature>
<name>A0A168PN83_9CLOT</name>